<dbReference type="Proteomes" id="UP000005204">
    <property type="component" value="Unassembled WGS sequence"/>
</dbReference>
<evidence type="ECO:0000256" key="6">
    <source>
        <dbReference type="SAM" id="Coils"/>
    </source>
</evidence>
<evidence type="ECO:0000313" key="9">
    <source>
        <dbReference type="Proteomes" id="UP000005204"/>
    </source>
</evidence>
<evidence type="ECO:0000259" key="7">
    <source>
        <dbReference type="Pfam" id="PF13873"/>
    </source>
</evidence>
<evidence type="ECO:0000256" key="4">
    <source>
        <dbReference type="ARBA" id="ARBA00023163"/>
    </source>
</evidence>
<organism evidence="8 9">
    <name type="scientific">Bombyx mori</name>
    <name type="common">Silk moth</name>
    <dbReference type="NCBI Taxonomy" id="7091"/>
    <lineage>
        <taxon>Eukaryota</taxon>
        <taxon>Metazoa</taxon>
        <taxon>Ecdysozoa</taxon>
        <taxon>Arthropoda</taxon>
        <taxon>Hexapoda</taxon>
        <taxon>Insecta</taxon>
        <taxon>Pterygota</taxon>
        <taxon>Neoptera</taxon>
        <taxon>Endopterygota</taxon>
        <taxon>Lepidoptera</taxon>
        <taxon>Glossata</taxon>
        <taxon>Ditrysia</taxon>
        <taxon>Bombycoidea</taxon>
        <taxon>Bombycidae</taxon>
        <taxon>Bombycinae</taxon>
        <taxon>Bombyx</taxon>
    </lineage>
</organism>
<evidence type="ECO:0000256" key="2">
    <source>
        <dbReference type="ARBA" id="ARBA00016807"/>
    </source>
</evidence>
<evidence type="ECO:0000313" key="8">
    <source>
        <dbReference type="EnsemblMetazoa" id="XP_004928943.1"/>
    </source>
</evidence>
<comment type="subunit">
    <text evidence="1">Self-associates forming complexes of several hundred monomers.</text>
</comment>
<keyword evidence="6" id="KW-0175">Coiled coil</keyword>
<evidence type="ECO:0000256" key="5">
    <source>
        <dbReference type="ARBA" id="ARBA00025466"/>
    </source>
</evidence>
<dbReference type="Pfam" id="PF13873">
    <property type="entry name" value="Myb_DNA-bind_5"/>
    <property type="match status" value="1"/>
</dbReference>
<proteinExistence type="predicted"/>
<dbReference type="AlphaFoldDB" id="A0A8R2AS45"/>
<keyword evidence="9" id="KW-1185">Reference proteome</keyword>
<dbReference type="OrthoDB" id="6369473at2759"/>
<reference evidence="9" key="1">
    <citation type="journal article" date="2008" name="Insect Biochem. Mol. Biol.">
        <title>The genome of a lepidopteran model insect, the silkworm Bombyx mori.</title>
        <authorList>
            <consortium name="International Silkworm Genome Consortium"/>
        </authorList>
    </citation>
    <scope>NUCLEOTIDE SEQUENCE [LARGE SCALE GENOMIC DNA]</scope>
    <source>
        <strain evidence="9">p50T</strain>
    </source>
</reference>
<dbReference type="GeneID" id="101744758"/>
<evidence type="ECO:0000256" key="1">
    <source>
        <dbReference type="ARBA" id="ARBA00011764"/>
    </source>
</evidence>
<dbReference type="InterPro" id="IPR028002">
    <property type="entry name" value="Myb_DNA-bind_5"/>
</dbReference>
<dbReference type="RefSeq" id="XP_004928943.1">
    <property type="nucleotide sequence ID" value="XM_004928886.5"/>
</dbReference>
<protein>
    <recommendedName>
        <fullName evidence="2">Regulatory protein zeste</fullName>
    </recommendedName>
</protein>
<dbReference type="EnsemblMetazoa" id="XM_004928886.4">
    <property type="protein sequence ID" value="XP_004928943.1"/>
    <property type="gene ID" value="LOC101744758"/>
</dbReference>
<reference evidence="8" key="2">
    <citation type="submission" date="2022-06" db="UniProtKB">
        <authorList>
            <consortium name="EnsemblMetazoa"/>
        </authorList>
    </citation>
    <scope>IDENTIFICATION</scope>
    <source>
        <strain evidence="8">p50T (Dazao)</strain>
    </source>
</reference>
<dbReference type="KEGG" id="bmor:101744758"/>
<feature type="coiled-coil region" evidence="6">
    <location>
        <begin position="170"/>
        <end position="199"/>
    </location>
</feature>
<feature type="domain" description="Myb/SANT-like DNA-binding" evidence="7">
    <location>
        <begin position="8"/>
        <end position="79"/>
    </location>
</feature>
<comment type="function">
    <text evidence="5">Involved in transvection phenomena (= synapsis-dependent gene expression), where the synaptic pairing of chromosomes carrying genes with which zeste interacts influences the expression of these genes. Zeste binds to DNA and stimulates transcription from a nearby promoter.</text>
</comment>
<keyword evidence="4" id="KW-0804">Transcription</keyword>
<evidence type="ECO:0000256" key="3">
    <source>
        <dbReference type="ARBA" id="ARBA00023015"/>
    </source>
</evidence>
<keyword evidence="3" id="KW-0805">Transcription regulation</keyword>
<accession>A0A8R2AS45</accession>
<name>A0A8R2AS45_BOMMO</name>
<sequence>MMTGRQVFSEKEKFCLQRLIFKHKLNCAARNGAGNMAAKRSAWARLAEEFNAIESNARRSEVQLKKCWDNMKTRRKQRLIQEKRDRLKMGELSNSFTIQSRDDEAHNDMTDLKILIKGDNDRIMPSTPKVTNIRSLAVDEDLKIRKEHNISQRHHEELIKLRIAEQEWVTKAAEERYHKARLEKELAELRLDKEKRINI</sequence>